<gene>
    <name evidence="2" type="ORF">JT362_09785</name>
</gene>
<proteinExistence type="predicted"/>
<dbReference type="GO" id="GO:0004497">
    <property type="term" value="F:monooxygenase activity"/>
    <property type="evidence" value="ECO:0007669"/>
    <property type="project" value="UniProtKB-KW"/>
</dbReference>
<dbReference type="EMBL" id="JAFFZE010000009">
    <property type="protein sequence ID" value="MCT2583407.1"/>
    <property type="molecule type" value="Genomic_DNA"/>
</dbReference>
<dbReference type="PROSITE" id="PS51725">
    <property type="entry name" value="ABM"/>
    <property type="match status" value="1"/>
</dbReference>
<dbReference type="Gene3D" id="3.30.70.100">
    <property type="match status" value="1"/>
</dbReference>
<dbReference type="SUPFAM" id="SSF54909">
    <property type="entry name" value="Dimeric alpha+beta barrel"/>
    <property type="match status" value="1"/>
</dbReference>
<dbReference type="Proteomes" id="UP001156441">
    <property type="component" value="Unassembled WGS sequence"/>
</dbReference>
<accession>A0ABT2J6B5</accession>
<organism evidence="2 3">
    <name type="scientific">Actinophytocola gossypii</name>
    <dbReference type="NCBI Taxonomy" id="2812003"/>
    <lineage>
        <taxon>Bacteria</taxon>
        <taxon>Bacillati</taxon>
        <taxon>Actinomycetota</taxon>
        <taxon>Actinomycetes</taxon>
        <taxon>Pseudonocardiales</taxon>
        <taxon>Pseudonocardiaceae</taxon>
    </lineage>
</organism>
<dbReference type="RefSeq" id="WP_260190783.1">
    <property type="nucleotide sequence ID" value="NZ_JAFFZE010000009.1"/>
</dbReference>
<sequence length="101" mass="10931">MRYGYLGTMRAAPGRRDEVVAILLSGQDGLRAAGCDLYVVGTSDTDPDLVWVQEVWASKEHHQASLQLPETKAAIAKAMPMLTGEFTSQELDIVGGLGLRE</sequence>
<evidence type="ECO:0000259" key="1">
    <source>
        <dbReference type="PROSITE" id="PS51725"/>
    </source>
</evidence>
<feature type="domain" description="ABM" evidence="1">
    <location>
        <begin position="3"/>
        <end position="91"/>
    </location>
</feature>
<reference evidence="2 3" key="1">
    <citation type="submission" date="2021-02" db="EMBL/GenBank/DDBJ databases">
        <title>Actinophytocola xerophila sp. nov., isolated from soil of cotton cropping field.</title>
        <authorList>
            <person name="Huang R."/>
            <person name="Chen X."/>
            <person name="Ge X."/>
            <person name="Liu W."/>
        </authorList>
    </citation>
    <scope>NUCLEOTIDE SEQUENCE [LARGE SCALE GENOMIC DNA]</scope>
    <source>
        <strain evidence="2 3">S1-96</strain>
    </source>
</reference>
<keyword evidence="2" id="KW-0560">Oxidoreductase</keyword>
<evidence type="ECO:0000313" key="3">
    <source>
        <dbReference type="Proteomes" id="UP001156441"/>
    </source>
</evidence>
<keyword evidence="3" id="KW-1185">Reference proteome</keyword>
<name>A0ABT2J6B5_9PSEU</name>
<dbReference type="InterPro" id="IPR007138">
    <property type="entry name" value="ABM_dom"/>
</dbReference>
<dbReference type="Pfam" id="PF03992">
    <property type="entry name" value="ABM"/>
    <property type="match status" value="1"/>
</dbReference>
<protein>
    <submittedName>
        <fullName evidence="2">Antibiotic biosynthesis monooxygenase</fullName>
    </submittedName>
</protein>
<keyword evidence="2" id="KW-0503">Monooxygenase</keyword>
<dbReference type="InterPro" id="IPR011008">
    <property type="entry name" value="Dimeric_a/b-barrel"/>
</dbReference>
<comment type="caution">
    <text evidence="2">The sequence shown here is derived from an EMBL/GenBank/DDBJ whole genome shotgun (WGS) entry which is preliminary data.</text>
</comment>
<evidence type="ECO:0000313" key="2">
    <source>
        <dbReference type="EMBL" id="MCT2583407.1"/>
    </source>
</evidence>